<dbReference type="Proteomes" id="UP000188533">
    <property type="component" value="Unassembled WGS sequence"/>
</dbReference>
<dbReference type="AlphaFoldDB" id="A0A1Q3E714"/>
<gene>
    <name evidence="1" type="ORF">LENED_004636</name>
</gene>
<protein>
    <submittedName>
        <fullName evidence="1">Uncharacterized protein</fullName>
    </submittedName>
</protein>
<keyword evidence="2" id="KW-1185">Reference proteome</keyword>
<dbReference type="EMBL" id="BDGU01000119">
    <property type="protein sequence ID" value="GAW02956.1"/>
    <property type="molecule type" value="Genomic_DNA"/>
</dbReference>
<evidence type="ECO:0000313" key="1">
    <source>
        <dbReference type="EMBL" id="GAW02956.1"/>
    </source>
</evidence>
<reference evidence="1 2" key="1">
    <citation type="submission" date="2016-08" db="EMBL/GenBank/DDBJ databases">
        <authorList>
            <consortium name="Lentinula edodes genome sequencing consortium"/>
            <person name="Sakamoto Y."/>
            <person name="Nakade K."/>
            <person name="Sato S."/>
            <person name="Yoshida Y."/>
            <person name="Miyazaki K."/>
            <person name="Natsume S."/>
            <person name="Konno N."/>
        </authorList>
    </citation>
    <scope>NUCLEOTIDE SEQUENCE [LARGE SCALE GENOMIC DNA]</scope>
    <source>
        <strain evidence="1 2">NBRC 111202</strain>
    </source>
</reference>
<organism evidence="1 2">
    <name type="scientific">Lentinula edodes</name>
    <name type="common">Shiitake mushroom</name>
    <name type="synonym">Lentinus edodes</name>
    <dbReference type="NCBI Taxonomy" id="5353"/>
    <lineage>
        <taxon>Eukaryota</taxon>
        <taxon>Fungi</taxon>
        <taxon>Dikarya</taxon>
        <taxon>Basidiomycota</taxon>
        <taxon>Agaricomycotina</taxon>
        <taxon>Agaricomycetes</taxon>
        <taxon>Agaricomycetidae</taxon>
        <taxon>Agaricales</taxon>
        <taxon>Marasmiineae</taxon>
        <taxon>Omphalotaceae</taxon>
        <taxon>Lentinula</taxon>
    </lineage>
</organism>
<sequence>MLDAASREDGTEADLRRASHARWSIYQSTAFAYEKERAGIWAEAKLEDCRAGFENIGCFQILLLDRVNLEALRSASNIPFGRKFQRGKLKWKLIFGVVVASRILVNKMIDPMIITPEAPLLTPNFLLALNVLLCPTLGSQGT</sequence>
<name>A0A1Q3E714_LENED</name>
<evidence type="ECO:0000313" key="2">
    <source>
        <dbReference type="Proteomes" id="UP000188533"/>
    </source>
</evidence>
<reference evidence="1 2" key="2">
    <citation type="submission" date="2017-02" db="EMBL/GenBank/DDBJ databases">
        <title>A genome survey and senescence transcriptome analysis in Lentinula edodes.</title>
        <authorList>
            <person name="Sakamoto Y."/>
            <person name="Nakade K."/>
            <person name="Sato S."/>
            <person name="Yoshida Y."/>
            <person name="Miyazaki K."/>
            <person name="Natsume S."/>
            <person name="Konno N."/>
        </authorList>
    </citation>
    <scope>NUCLEOTIDE SEQUENCE [LARGE SCALE GENOMIC DNA]</scope>
    <source>
        <strain evidence="1 2">NBRC 111202</strain>
    </source>
</reference>
<proteinExistence type="predicted"/>
<comment type="caution">
    <text evidence="1">The sequence shown here is derived from an EMBL/GenBank/DDBJ whole genome shotgun (WGS) entry which is preliminary data.</text>
</comment>
<accession>A0A1Q3E714</accession>